<evidence type="ECO:0000256" key="1">
    <source>
        <dbReference type="SAM" id="MobiDB-lite"/>
    </source>
</evidence>
<sequence>MDTVSDDMTRLDFAETWLLAERPSSNGAYEPWRDERSGARIGHDRNYDRRRA</sequence>
<comment type="caution">
    <text evidence="2">The sequence shown here is derived from an EMBL/GenBank/DDBJ whole genome shotgun (WGS) entry which is preliminary data.</text>
</comment>
<reference evidence="2 3" key="2">
    <citation type="journal article" date="2021" name="Syst. Appl. Microbiol.">
        <title>Phylogenetic classification of ten novel species belonging to the genus Bifidobacterium comprising B. phasiani sp. nov., B. pongonis sp. nov., B. saguinibicoloris sp. nov., B. colobi sp. nov., B. simiiventris sp. nov., B. santillanense sp. nov., B. miconis sp. nov., B. amazonense sp. nov., B. pluvialisilvae sp. nov., and B. miconisargentati sp. nov.</title>
        <authorList>
            <person name="Lugli G.A."/>
            <person name="Calvete-Torre I."/>
            <person name="Alessandri G."/>
            <person name="Milani C."/>
            <person name="Turroni F."/>
            <person name="Laiolo P."/>
            <person name="Ossiprandi M.C."/>
            <person name="Margolles A."/>
            <person name="Ruiz L."/>
            <person name="Ventura M."/>
        </authorList>
    </citation>
    <scope>NUCLEOTIDE SEQUENCE [LARGE SCALE GENOMIC DNA]</scope>
    <source>
        <strain evidence="2 3">MA1</strain>
    </source>
</reference>
<proteinExistence type="predicted"/>
<protein>
    <recommendedName>
        <fullName evidence="4">Transposase</fullName>
    </recommendedName>
</protein>
<feature type="compositionally biased region" description="Basic and acidic residues" evidence="1">
    <location>
        <begin position="31"/>
        <end position="52"/>
    </location>
</feature>
<accession>A0ABS9VT82</accession>
<evidence type="ECO:0000313" key="3">
    <source>
        <dbReference type="Proteomes" id="UP000710815"/>
    </source>
</evidence>
<organism evidence="2 3">
    <name type="scientific">Bifidobacterium amazonense</name>
    <dbReference type="NCBI Taxonomy" id="2809027"/>
    <lineage>
        <taxon>Bacteria</taxon>
        <taxon>Bacillati</taxon>
        <taxon>Actinomycetota</taxon>
        <taxon>Actinomycetes</taxon>
        <taxon>Bifidobacteriales</taxon>
        <taxon>Bifidobacteriaceae</taxon>
        <taxon>Bifidobacterium</taxon>
    </lineage>
</organism>
<dbReference type="Proteomes" id="UP000710815">
    <property type="component" value="Unassembled WGS sequence"/>
</dbReference>
<keyword evidence="3" id="KW-1185">Reference proteome</keyword>
<gene>
    <name evidence="2" type="ORF">JS533_003165</name>
</gene>
<evidence type="ECO:0000313" key="2">
    <source>
        <dbReference type="EMBL" id="MCH9275278.1"/>
    </source>
</evidence>
<feature type="region of interest" description="Disordered" evidence="1">
    <location>
        <begin position="25"/>
        <end position="52"/>
    </location>
</feature>
<name>A0ABS9VT82_9BIFI</name>
<dbReference type="RefSeq" id="WP_241513081.1">
    <property type="nucleotide sequence ID" value="NZ_JAFEJT020000007.1"/>
</dbReference>
<dbReference type="EMBL" id="JAFEJT020000007">
    <property type="protein sequence ID" value="MCH9275278.1"/>
    <property type="molecule type" value="Genomic_DNA"/>
</dbReference>
<evidence type="ECO:0008006" key="4">
    <source>
        <dbReference type="Google" id="ProtNLM"/>
    </source>
</evidence>
<reference evidence="2 3" key="1">
    <citation type="journal article" date="2021" name="Environ. Microbiol.">
        <title>Genetic insights into the dark matter of the mammalian gut microbiota through targeted genome reconstruction.</title>
        <authorList>
            <person name="Lugli G.A."/>
            <person name="Alessandri G."/>
            <person name="Milani C."/>
            <person name="Viappiani A."/>
            <person name="Fontana F."/>
            <person name="Tarracchini C."/>
            <person name="Mancabelli L."/>
            <person name="Argentini C."/>
            <person name="Ruiz L."/>
            <person name="Margolles A."/>
            <person name="van Sinderen D."/>
            <person name="Turroni F."/>
            <person name="Ventura M."/>
        </authorList>
    </citation>
    <scope>NUCLEOTIDE SEQUENCE [LARGE SCALE GENOMIC DNA]</scope>
    <source>
        <strain evidence="2 3">MA1</strain>
    </source>
</reference>